<feature type="region of interest" description="Disordered" evidence="1">
    <location>
        <begin position="56"/>
        <end position="84"/>
    </location>
</feature>
<dbReference type="EMBL" id="CP158299">
    <property type="protein sequence ID" value="XBV86124.1"/>
    <property type="molecule type" value="Genomic_DNA"/>
</dbReference>
<gene>
    <name evidence="2" type="ORF">ABOD76_07430</name>
</gene>
<dbReference type="AlphaFoldDB" id="A0AAU7UCB4"/>
<dbReference type="RefSeq" id="WP_350244176.1">
    <property type="nucleotide sequence ID" value="NZ_CP158299.1"/>
</dbReference>
<evidence type="ECO:0000313" key="2">
    <source>
        <dbReference type="EMBL" id="XBV86124.1"/>
    </source>
</evidence>
<reference evidence="2" key="1">
    <citation type="submission" date="2024-06" db="EMBL/GenBank/DDBJ databases">
        <title>Draft Genome Sequence of Deinococcus sonorensis Type Strain KR-87, a Biofilm Producing Representative of the Genus Deinococcus.</title>
        <authorList>
            <person name="Boren L.S."/>
            <person name="Grosso R.A."/>
            <person name="Hugenberg-Cox A.N."/>
            <person name="Hill J.T.E."/>
            <person name="Albert C.M."/>
            <person name="Tuohy J.M."/>
        </authorList>
    </citation>
    <scope>NUCLEOTIDE SEQUENCE</scope>
    <source>
        <strain evidence="2">KR-87</strain>
    </source>
</reference>
<protein>
    <recommendedName>
        <fullName evidence="3">SCP2 domain-containing protein</fullName>
    </recommendedName>
</protein>
<dbReference type="Gene3D" id="3.30.1050.10">
    <property type="entry name" value="SCP2 sterol-binding domain"/>
    <property type="match status" value="1"/>
</dbReference>
<sequence length="143" mass="15534">MSPLSPDWPAQHPAEFQAVLHEVLTRRYPDAQASALTQARLRLGFSFRDPDLEVLLDGQSPRSPEEAPAVSFGDAARRGPAPDLRFSMSGPTAHRFWSGELNVVAAMASGQLRLEGSLVRALTLAPMLPLLQQSYRAACARLG</sequence>
<evidence type="ECO:0000256" key="1">
    <source>
        <dbReference type="SAM" id="MobiDB-lite"/>
    </source>
</evidence>
<dbReference type="KEGG" id="dsc:ABOD76_07430"/>
<organism evidence="2">
    <name type="scientific">Deinococcus sonorensis KR-87</name>
    <dbReference type="NCBI Taxonomy" id="694439"/>
    <lineage>
        <taxon>Bacteria</taxon>
        <taxon>Thermotogati</taxon>
        <taxon>Deinococcota</taxon>
        <taxon>Deinococci</taxon>
        <taxon>Deinococcales</taxon>
        <taxon>Deinococcaceae</taxon>
        <taxon>Deinococcus</taxon>
    </lineage>
</organism>
<accession>A0AAU7UCB4</accession>
<evidence type="ECO:0008006" key="3">
    <source>
        <dbReference type="Google" id="ProtNLM"/>
    </source>
</evidence>
<name>A0AAU7UCB4_9DEIO</name>
<dbReference type="SUPFAM" id="SSF55718">
    <property type="entry name" value="SCP-like"/>
    <property type="match status" value="1"/>
</dbReference>
<proteinExistence type="predicted"/>
<dbReference type="InterPro" id="IPR036527">
    <property type="entry name" value="SCP2_sterol-bd_dom_sf"/>
</dbReference>